<reference evidence="3 4" key="1">
    <citation type="journal article" date="2019" name="Sci. Rep.">
        <title>Orb-weaving spider Araneus ventricosus genome elucidates the spidroin gene catalogue.</title>
        <authorList>
            <person name="Kono N."/>
            <person name="Nakamura H."/>
            <person name="Ohtoshi R."/>
            <person name="Moran D.A.P."/>
            <person name="Shinohara A."/>
            <person name="Yoshida Y."/>
            <person name="Fujiwara M."/>
            <person name="Mori M."/>
            <person name="Tomita M."/>
            <person name="Arakawa K."/>
        </authorList>
    </citation>
    <scope>NUCLEOTIDE SEQUENCE [LARGE SCALE GENOMIC DNA]</scope>
</reference>
<gene>
    <name evidence="3" type="primary">PO11_14</name>
    <name evidence="3" type="ORF">AVEN_235306_1</name>
</gene>
<protein>
    <submittedName>
        <fullName evidence="3">Retrovirus-related Pol polyprotein from type-1 retrotransposable element R1</fullName>
    </submittedName>
</protein>
<feature type="domain" description="Reverse transcriptase" evidence="2">
    <location>
        <begin position="149"/>
        <end position="387"/>
    </location>
</feature>
<organism evidence="3 4">
    <name type="scientific">Araneus ventricosus</name>
    <name type="common">Orbweaver spider</name>
    <name type="synonym">Epeira ventricosa</name>
    <dbReference type="NCBI Taxonomy" id="182803"/>
    <lineage>
        <taxon>Eukaryota</taxon>
        <taxon>Metazoa</taxon>
        <taxon>Ecdysozoa</taxon>
        <taxon>Arthropoda</taxon>
        <taxon>Chelicerata</taxon>
        <taxon>Arachnida</taxon>
        <taxon>Araneae</taxon>
        <taxon>Araneomorphae</taxon>
        <taxon>Entelegynae</taxon>
        <taxon>Araneoidea</taxon>
        <taxon>Araneidae</taxon>
        <taxon>Araneus</taxon>
    </lineage>
</organism>
<dbReference type="GO" id="GO:0071897">
    <property type="term" value="P:DNA biosynthetic process"/>
    <property type="evidence" value="ECO:0007669"/>
    <property type="project" value="UniProtKB-ARBA"/>
</dbReference>
<dbReference type="CDD" id="cd01650">
    <property type="entry name" value="RT_nLTR_like"/>
    <property type="match status" value="1"/>
</dbReference>
<dbReference type="InterPro" id="IPR043502">
    <property type="entry name" value="DNA/RNA_pol_sf"/>
</dbReference>
<feature type="region of interest" description="Disordered" evidence="1">
    <location>
        <begin position="79"/>
        <end position="101"/>
    </location>
</feature>
<evidence type="ECO:0000313" key="4">
    <source>
        <dbReference type="Proteomes" id="UP000499080"/>
    </source>
</evidence>
<evidence type="ECO:0000256" key="1">
    <source>
        <dbReference type="SAM" id="MobiDB-lite"/>
    </source>
</evidence>
<dbReference type="OrthoDB" id="7431971at2759"/>
<sequence length="387" mass="43859">MTEALYTWSLNQAKRNHWAEVCEKVTLEEPFGTHFEVAKNPDRRHFQLSSTLKEDGHITLTAEDTIHALLEFHFPTDKGDSDPVHASIRQSSKLSPSTQDDSLFSQAEVEEAFKGLNNKKAPGPDGFHASIIKEVYNTNPRYFLSLFNSCLKTGHFPSRWKRAHVVMFHKQNKKDTDPSSLRPICLLDFLGKALDKLITHKLFHHLLSNNLLHNHQYGFTPGRSATEAILQLKSWIHSARAQEKHSAIVSLDIKSAFSRVCWPLVLHKLKSFDCPRNLFNMVSSFLSGRQVSMDYGSISVTRPYSIGCPQGSNSGPLLWLIIANDALHLRFEEDTNILAYADDFYLFAAATGKHIVKEKIHQALDILETWSKSAKVLFSTKFCTLII</sequence>
<name>A0A4Y2A3G0_ARAVE</name>
<evidence type="ECO:0000259" key="2">
    <source>
        <dbReference type="PROSITE" id="PS50878"/>
    </source>
</evidence>
<feature type="compositionally biased region" description="Polar residues" evidence="1">
    <location>
        <begin position="88"/>
        <end position="101"/>
    </location>
</feature>
<comment type="caution">
    <text evidence="3">The sequence shown here is derived from an EMBL/GenBank/DDBJ whole genome shotgun (WGS) entry which is preliminary data.</text>
</comment>
<dbReference type="Proteomes" id="UP000499080">
    <property type="component" value="Unassembled WGS sequence"/>
</dbReference>
<accession>A0A4Y2A3G0</accession>
<dbReference type="AlphaFoldDB" id="A0A4Y2A3G0"/>
<dbReference type="PROSITE" id="PS50878">
    <property type="entry name" value="RT_POL"/>
    <property type="match status" value="1"/>
</dbReference>
<dbReference type="EMBL" id="BGPR01000005">
    <property type="protein sequence ID" value="GBL74322.1"/>
    <property type="molecule type" value="Genomic_DNA"/>
</dbReference>
<dbReference type="SUPFAM" id="SSF56672">
    <property type="entry name" value="DNA/RNA polymerases"/>
    <property type="match status" value="1"/>
</dbReference>
<dbReference type="Pfam" id="PF00078">
    <property type="entry name" value="RVT_1"/>
    <property type="match status" value="1"/>
</dbReference>
<proteinExistence type="predicted"/>
<dbReference type="PANTHER" id="PTHR19446">
    <property type="entry name" value="REVERSE TRANSCRIPTASES"/>
    <property type="match status" value="1"/>
</dbReference>
<keyword evidence="4" id="KW-1185">Reference proteome</keyword>
<dbReference type="InterPro" id="IPR000477">
    <property type="entry name" value="RT_dom"/>
</dbReference>
<evidence type="ECO:0000313" key="3">
    <source>
        <dbReference type="EMBL" id="GBL74322.1"/>
    </source>
</evidence>